<dbReference type="PROSITE" id="PS51257">
    <property type="entry name" value="PROKAR_LIPOPROTEIN"/>
    <property type="match status" value="1"/>
</dbReference>
<protein>
    <recommendedName>
        <fullName evidence="4">DUF4652 domain-containing protein</fullName>
    </recommendedName>
</protein>
<dbReference type="AlphaFoldDB" id="A0A0L6ZA68"/>
<dbReference type="STRING" id="36844.SAMN04488501_10246"/>
<comment type="caution">
    <text evidence="2">The sequence shown here is derived from an EMBL/GenBank/DDBJ whole genome shotgun (WGS) entry which is preliminary data.</text>
</comment>
<accession>A0A0L6ZA68</accession>
<dbReference type="Gene3D" id="2.40.128.660">
    <property type="entry name" value="Uncharacterised protein PF15525, DUF4652"/>
    <property type="match status" value="1"/>
</dbReference>
<organism evidence="2 3">
    <name type="scientific">Clostridium homopropionicum DSM 5847</name>
    <dbReference type="NCBI Taxonomy" id="1121318"/>
    <lineage>
        <taxon>Bacteria</taxon>
        <taxon>Bacillati</taxon>
        <taxon>Bacillota</taxon>
        <taxon>Clostridia</taxon>
        <taxon>Eubacteriales</taxon>
        <taxon>Clostridiaceae</taxon>
        <taxon>Clostridium</taxon>
    </lineage>
</organism>
<dbReference type="RefSeq" id="WP_052221483.1">
    <property type="nucleotide sequence ID" value="NZ_LHUR01000022.1"/>
</dbReference>
<evidence type="ECO:0008006" key="4">
    <source>
        <dbReference type="Google" id="ProtNLM"/>
    </source>
</evidence>
<gene>
    <name evidence="2" type="ORF">CLHOM_19460</name>
</gene>
<sequence length="240" mass="27120">MRWSWRFISYKKLVSLGLSFLLISSLLSFGGCSKKDNTIKNETVNGTNINKEEDKPNETVKEEDNNNQTEEKDNVIPGKSKVQYTKQQLDKNTEPEFATKWIDSENKKFSACISGRGPDAQEEGIGKIFIKNLSSGEKWSLELIPGEEQNSPKYIQWIDDENLINIVGLGYGTIVLGGSLYKTNINTGETTVLYEAKIPKVQVLSAKISKDKSNLELQLLVYDDEEFTKNHTEKKTISLK</sequence>
<feature type="compositionally biased region" description="Polar residues" evidence="1">
    <location>
        <begin position="40"/>
        <end position="49"/>
    </location>
</feature>
<reference evidence="3" key="1">
    <citation type="submission" date="2015-08" db="EMBL/GenBank/DDBJ databases">
        <title>Genome sequence of the strict anaerobe Clostridium homopropionicum LuHBu1 (DSM 5847T).</title>
        <authorList>
            <person name="Poehlein A."/>
            <person name="Beck M."/>
            <person name="Schiel-Bengelsdorf B."/>
            <person name="Bengelsdorf F.R."/>
            <person name="Daniel R."/>
            <person name="Duerre P."/>
        </authorList>
    </citation>
    <scope>NUCLEOTIDE SEQUENCE [LARGE SCALE GENOMIC DNA]</scope>
    <source>
        <strain evidence="3">DSM 5847</strain>
    </source>
</reference>
<evidence type="ECO:0000313" key="2">
    <source>
        <dbReference type="EMBL" id="KOA19857.1"/>
    </source>
</evidence>
<dbReference type="Pfam" id="PF15525">
    <property type="entry name" value="DUF4652"/>
    <property type="match status" value="1"/>
</dbReference>
<name>A0A0L6ZA68_9CLOT</name>
<dbReference type="Proteomes" id="UP000037043">
    <property type="component" value="Unassembled WGS sequence"/>
</dbReference>
<proteinExistence type="predicted"/>
<evidence type="ECO:0000256" key="1">
    <source>
        <dbReference type="SAM" id="MobiDB-lite"/>
    </source>
</evidence>
<dbReference type="InterPro" id="IPR028102">
    <property type="entry name" value="DUF4652"/>
</dbReference>
<evidence type="ECO:0000313" key="3">
    <source>
        <dbReference type="Proteomes" id="UP000037043"/>
    </source>
</evidence>
<feature type="compositionally biased region" description="Basic and acidic residues" evidence="1">
    <location>
        <begin position="50"/>
        <end position="74"/>
    </location>
</feature>
<dbReference type="EMBL" id="LHUR01000022">
    <property type="protein sequence ID" value="KOA19857.1"/>
    <property type="molecule type" value="Genomic_DNA"/>
</dbReference>
<keyword evidence="3" id="KW-1185">Reference proteome</keyword>
<feature type="region of interest" description="Disordered" evidence="1">
    <location>
        <begin position="40"/>
        <end position="89"/>
    </location>
</feature>
<dbReference type="PATRIC" id="fig|1121318.3.peg.1966"/>